<evidence type="ECO:0000259" key="3">
    <source>
        <dbReference type="Pfam" id="PF02752"/>
    </source>
</evidence>
<evidence type="ECO:0008006" key="5">
    <source>
        <dbReference type="Google" id="ProtNLM"/>
    </source>
</evidence>
<dbReference type="PANTHER" id="PTHR11188:SF176">
    <property type="entry name" value="ARRESTIN DOMAIN-CONTAINING PROTEIN 1"/>
    <property type="match status" value="1"/>
</dbReference>
<feature type="domain" description="Arrestin-like N-terminal" evidence="2">
    <location>
        <begin position="10"/>
        <end position="165"/>
    </location>
</feature>
<proteinExistence type="predicted"/>
<reference evidence="4" key="1">
    <citation type="journal article" date="2016" name="Proc. Natl. Acad. Sci. U.S.A.">
        <title>Lipid metabolic changes in an early divergent fungus govern the establishment of a mutualistic symbiosis with endobacteria.</title>
        <authorList>
            <person name="Lastovetsky O.A."/>
            <person name="Gaspar M.L."/>
            <person name="Mondo S.J."/>
            <person name="LaButti K.M."/>
            <person name="Sandor L."/>
            <person name="Grigoriev I.V."/>
            <person name="Henry S.A."/>
            <person name="Pawlowska T.E."/>
        </authorList>
    </citation>
    <scope>NUCLEOTIDE SEQUENCE [LARGE SCALE GENOMIC DNA]</scope>
    <source>
        <strain evidence="4">ATCC 52814</strain>
    </source>
</reference>
<accession>A0A1X0RF24</accession>
<dbReference type="Proteomes" id="UP000242414">
    <property type="component" value="Unassembled WGS sequence"/>
</dbReference>
<dbReference type="OrthoDB" id="2283785at2759"/>
<feature type="domain" description="Arrestin C-terminal-like" evidence="3">
    <location>
        <begin position="204"/>
        <end position="343"/>
    </location>
</feature>
<dbReference type="InterPro" id="IPR011022">
    <property type="entry name" value="Arrestin_C-like"/>
</dbReference>
<dbReference type="VEuPathDB" id="FungiDB:BCV72DRAFT_221407"/>
<sequence length="577" mass="64507">MVLGKLDIKVDIKLDEDKKYFPGDTIPGKIILKANQNHTLRKLWLIWTGRIQVQPRENEKESHDYFVDCWKLCSPIFKSPVRIDKNIPIYHTAFVNYSPNENTNGDESEPMLLELAKNKPVAFAFEAKVPDDIPLPSSTKNEFAAHKIVYYLEAFTGTSHVFSKSRTIPVYEPIYVMTPLMMTPQRAERVFSVVANSKHFCISSMQLIVPCQGHVQGTIVPISITVQSEYELTRKQGISVSLLRTHEVMVNGRKFSSFVEPVSRSVGDLHLTSQNGNPSQTIEIKLQIPKDAVPTIAMEQSKIMAVNYYIRALVYAHEGTYISQDLQESQFMSAELPFTVGTLKAPPPALSSPPTSPQTSPALSAKSLSSRNAKNDPISSLSTVSVTNNTTTAGSESIHNNSSIILNRRISAELKSNNLVPSSSTNTVVPNEVGMDDKKEKLSTVGSLFKRPSSGKISGDKNKSKTTNKRNIFSSFFSKHTKKSIEQNDKMTESNIEHTDEAEKQDKRVEFDDEAEKEDIIEKEDVKEEGGYSNVIHYRPFADSDSEDDDNAAELTILNKPDEIHVSEAKEKPHLKE</sequence>
<dbReference type="GO" id="GO:0015031">
    <property type="term" value="P:protein transport"/>
    <property type="evidence" value="ECO:0007669"/>
    <property type="project" value="TreeGrafter"/>
</dbReference>
<dbReference type="SUPFAM" id="SSF81296">
    <property type="entry name" value="E set domains"/>
    <property type="match status" value="1"/>
</dbReference>
<dbReference type="Gene3D" id="2.60.40.640">
    <property type="match status" value="1"/>
</dbReference>
<dbReference type="InterPro" id="IPR050357">
    <property type="entry name" value="Arrestin_domain-protein"/>
</dbReference>
<name>A0A1X0RF24_RHIZD</name>
<dbReference type="EMBL" id="KV921864">
    <property type="protein sequence ID" value="ORE10627.1"/>
    <property type="molecule type" value="Genomic_DNA"/>
</dbReference>
<dbReference type="GO" id="GO:0005737">
    <property type="term" value="C:cytoplasm"/>
    <property type="evidence" value="ECO:0007669"/>
    <property type="project" value="TreeGrafter"/>
</dbReference>
<feature type="region of interest" description="Disordered" evidence="1">
    <location>
        <begin position="344"/>
        <end position="382"/>
    </location>
</feature>
<feature type="region of interest" description="Disordered" evidence="1">
    <location>
        <begin position="444"/>
        <end position="577"/>
    </location>
</feature>
<dbReference type="InterPro" id="IPR011021">
    <property type="entry name" value="Arrestin-like_N"/>
</dbReference>
<feature type="compositionally biased region" description="Basic and acidic residues" evidence="1">
    <location>
        <begin position="483"/>
        <end position="510"/>
    </location>
</feature>
<dbReference type="InterPro" id="IPR014756">
    <property type="entry name" value="Ig_E-set"/>
</dbReference>
<evidence type="ECO:0000313" key="4">
    <source>
        <dbReference type="EMBL" id="ORE10627.1"/>
    </source>
</evidence>
<feature type="compositionally biased region" description="Basic and acidic residues" evidence="1">
    <location>
        <begin position="560"/>
        <end position="577"/>
    </location>
</feature>
<feature type="compositionally biased region" description="Basic and acidic residues" evidence="1">
    <location>
        <begin position="518"/>
        <end position="530"/>
    </location>
</feature>
<feature type="compositionally biased region" description="Pro residues" evidence="1">
    <location>
        <begin position="345"/>
        <end position="356"/>
    </location>
</feature>
<organism evidence="4">
    <name type="scientific">Rhizopus microsporus var. microsporus</name>
    <dbReference type="NCBI Taxonomy" id="86635"/>
    <lineage>
        <taxon>Eukaryota</taxon>
        <taxon>Fungi</taxon>
        <taxon>Fungi incertae sedis</taxon>
        <taxon>Mucoromycota</taxon>
        <taxon>Mucoromycotina</taxon>
        <taxon>Mucoromycetes</taxon>
        <taxon>Mucorales</taxon>
        <taxon>Mucorineae</taxon>
        <taxon>Rhizopodaceae</taxon>
        <taxon>Rhizopus</taxon>
    </lineage>
</organism>
<dbReference type="Pfam" id="PF02752">
    <property type="entry name" value="Arrestin_C"/>
    <property type="match status" value="1"/>
</dbReference>
<dbReference type="Pfam" id="PF00339">
    <property type="entry name" value="Arrestin_N"/>
    <property type="match status" value="1"/>
</dbReference>
<evidence type="ECO:0000256" key="1">
    <source>
        <dbReference type="SAM" id="MobiDB-lite"/>
    </source>
</evidence>
<evidence type="ECO:0000259" key="2">
    <source>
        <dbReference type="Pfam" id="PF00339"/>
    </source>
</evidence>
<dbReference type="InterPro" id="IPR014752">
    <property type="entry name" value="Arrestin-like_C"/>
</dbReference>
<gene>
    <name evidence="4" type="ORF">BCV72DRAFT_221407</name>
</gene>
<feature type="compositionally biased region" description="Polar residues" evidence="1">
    <location>
        <begin position="366"/>
        <end position="381"/>
    </location>
</feature>
<dbReference type="AlphaFoldDB" id="A0A1X0RF24"/>
<dbReference type="PANTHER" id="PTHR11188">
    <property type="entry name" value="ARRESTIN DOMAIN CONTAINING PROTEIN"/>
    <property type="match status" value="1"/>
</dbReference>
<protein>
    <recommendedName>
        <fullName evidence="5">Arrestin C-terminal-like domain-containing protein</fullName>
    </recommendedName>
</protein>